<organism evidence="8 9">
    <name type="scientific">Candidatus Bilophila faecipullorum</name>
    <dbReference type="NCBI Taxonomy" id="2838482"/>
    <lineage>
        <taxon>Bacteria</taxon>
        <taxon>Pseudomonadati</taxon>
        <taxon>Thermodesulfobacteriota</taxon>
        <taxon>Desulfovibrionia</taxon>
        <taxon>Desulfovibrionales</taxon>
        <taxon>Desulfovibrionaceae</taxon>
        <taxon>Bilophila</taxon>
    </lineage>
</organism>
<evidence type="ECO:0000313" key="8">
    <source>
        <dbReference type="EMBL" id="HIW78156.1"/>
    </source>
</evidence>
<name>A0A9D1QY29_9BACT</name>
<comment type="caution">
    <text evidence="8">The sequence shown here is derived from an EMBL/GenBank/DDBJ whole genome shotgun (WGS) entry which is preliminary data.</text>
</comment>
<evidence type="ECO:0000256" key="4">
    <source>
        <dbReference type="ARBA" id="ARBA00022705"/>
    </source>
</evidence>
<dbReference type="PANTHER" id="PTHR34388:SF1">
    <property type="entry name" value="DNA POLYMERASE III SUBUNIT DELTA"/>
    <property type="match status" value="1"/>
</dbReference>
<proteinExistence type="inferred from homology"/>
<evidence type="ECO:0000313" key="9">
    <source>
        <dbReference type="Proteomes" id="UP000824264"/>
    </source>
</evidence>
<dbReference type="AlphaFoldDB" id="A0A9D1QY29"/>
<dbReference type="InterPro" id="IPR008921">
    <property type="entry name" value="DNA_pol3_clamp-load_cplx_C"/>
</dbReference>
<dbReference type="GO" id="GO:0003887">
    <property type="term" value="F:DNA-directed DNA polymerase activity"/>
    <property type="evidence" value="ECO:0007669"/>
    <property type="project" value="UniProtKB-KW"/>
</dbReference>
<keyword evidence="2" id="KW-0808">Transferase</keyword>
<evidence type="ECO:0000256" key="6">
    <source>
        <dbReference type="ARBA" id="ARBA00034754"/>
    </source>
</evidence>
<evidence type="ECO:0000256" key="7">
    <source>
        <dbReference type="ARBA" id="ARBA00049244"/>
    </source>
</evidence>
<dbReference type="Gene3D" id="1.20.272.10">
    <property type="match status" value="1"/>
</dbReference>
<dbReference type="Gene3D" id="1.10.8.60">
    <property type="match status" value="1"/>
</dbReference>
<evidence type="ECO:0000256" key="3">
    <source>
        <dbReference type="ARBA" id="ARBA00022695"/>
    </source>
</evidence>
<protein>
    <recommendedName>
        <fullName evidence="1">DNA-directed DNA polymerase</fullName>
        <ecNumber evidence="1">2.7.7.7</ecNumber>
    </recommendedName>
</protein>
<comment type="similarity">
    <text evidence="6">Belongs to the DNA polymerase HolA subunit family.</text>
</comment>
<gene>
    <name evidence="8" type="ORF">H9874_03300</name>
</gene>
<dbReference type="NCBIfam" id="TIGR01128">
    <property type="entry name" value="holA"/>
    <property type="match status" value="1"/>
</dbReference>
<comment type="catalytic activity">
    <reaction evidence="7">
        <text>DNA(n) + a 2'-deoxyribonucleoside 5'-triphosphate = DNA(n+1) + diphosphate</text>
        <dbReference type="Rhea" id="RHEA:22508"/>
        <dbReference type="Rhea" id="RHEA-COMP:17339"/>
        <dbReference type="Rhea" id="RHEA-COMP:17340"/>
        <dbReference type="ChEBI" id="CHEBI:33019"/>
        <dbReference type="ChEBI" id="CHEBI:61560"/>
        <dbReference type="ChEBI" id="CHEBI:173112"/>
        <dbReference type="EC" id="2.7.7.7"/>
    </reaction>
</comment>
<keyword evidence="5" id="KW-0239">DNA-directed DNA polymerase</keyword>
<dbReference type="GO" id="GO:0009360">
    <property type="term" value="C:DNA polymerase III complex"/>
    <property type="evidence" value="ECO:0007669"/>
    <property type="project" value="TreeGrafter"/>
</dbReference>
<dbReference type="InterPro" id="IPR005790">
    <property type="entry name" value="DNA_polIII_delta"/>
</dbReference>
<dbReference type="GO" id="GO:0006261">
    <property type="term" value="P:DNA-templated DNA replication"/>
    <property type="evidence" value="ECO:0007669"/>
    <property type="project" value="TreeGrafter"/>
</dbReference>
<dbReference type="PANTHER" id="PTHR34388">
    <property type="entry name" value="DNA POLYMERASE III SUBUNIT DELTA"/>
    <property type="match status" value="1"/>
</dbReference>
<dbReference type="EC" id="2.7.7.7" evidence="1"/>
<reference evidence="8" key="1">
    <citation type="journal article" date="2021" name="PeerJ">
        <title>Extensive microbial diversity within the chicken gut microbiome revealed by metagenomics and culture.</title>
        <authorList>
            <person name="Gilroy R."/>
            <person name="Ravi A."/>
            <person name="Getino M."/>
            <person name="Pursley I."/>
            <person name="Horton D.L."/>
            <person name="Alikhan N.F."/>
            <person name="Baker D."/>
            <person name="Gharbi K."/>
            <person name="Hall N."/>
            <person name="Watson M."/>
            <person name="Adriaenssens E.M."/>
            <person name="Foster-Nyarko E."/>
            <person name="Jarju S."/>
            <person name="Secka A."/>
            <person name="Antonio M."/>
            <person name="Oren A."/>
            <person name="Chaudhuri R.R."/>
            <person name="La Ragione R."/>
            <person name="Hildebrand F."/>
            <person name="Pallen M.J."/>
        </authorList>
    </citation>
    <scope>NUCLEOTIDE SEQUENCE</scope>
    <source>
        <strain evidence="8">ChiSxjej5B17-1746</strain>
    </source>
</reference>
<dbReference type="SUPFAM" id="SSF52540">
    <property type="entry name" value="P-loop containing nucleoside triphosphate hydrolases"/>
    <property type="match status" value="1"/>
</dbReference>
<accession>A0A9D1QY29</accession>
<dbReference type="InterPro" id="IPR027417">
    <property type="entry name" value="P-loop_NTPase"/>
</dbReference>
<evidence type="ECO:0000256" key="5">
    <source>
        <dbReference type="ARBA" id="ARBA00022932"/>
    </source>
</evidence>
<reference evidence="8" key="2">
    <citation type="submission" date="2021-04" db="EMBL/GenBank/DDBJ databases">
        <authorList>
            <person name="Gilroy R."/>
        </authorList>
    </citation>
    <scope>NUCLEOTIDE SEQUENCE</scope>
    <source>
        <strain evidence="8">ChiSxjej5B17-1746</strain>
    </source>
</reference>
<dbReference type="Gene3D" id="3.40.50.300">
    <property type="entry name" value="P-loop containing nucleotide triphosphate hydrolases"/>
    <property type="match status" value="1"/>
</dbReference>
<keyword evidence="4" id="KW-0235">DNA replication</keyword>
<dbReference type="SUPFAM" id="SSF48019">
    <property type="entry name" value="post-AAA+ oligomerization domain-like"/>
    <property type="match status" value="1"/>
</dbReference>
<dbReference type="EMBL" id="DXGI01000116">
    <property type="protein sequence ID" value="HIW78156.1"/>
    <property type="molecule type" value="Genomic_DNA"/>
</dbReference>
<dbReference type="GO" id="GO:0003677">
    <property type="term" value="F:DNA binding"/>
    <property type="evidence" value="ECO:0007669"/>
    <property type="project" value="InterPro"/>
</dbReference>
<keyword evidence="3" id="KW-0548">Nucleotidyltransferase</keyword>
<evidence type="ECO:0000256" key="2">
    <source>
        <dbReference type="ARBA" id="ARBA00022679"/>
    </source>
</evidence>
<dbReference type="Proteomes" id="UP000824264">
    <property type="component" value="Unassembled WGS sequence"/>
</dbReference>
<sequence>MTTRPGFTFCVCPDGKLLRQQVEELLAACPEAGRERHVFWGDEELSPKFWEILTLQGLFSASRVMLVRNAHALPADTWKRLSAALARPNPQTWPIFCLETAWEKGQPKIPAHLTKLPCFTFADSKGWVWRSPGLEPRSMRRHIQQRAKAIGLELEPGCVDILAETLLPDAAAVDAELAKLQLLADGRPLTQEEARGVAAVGEFNVFAFLRQLQSGQTAKVWKSILEEQAKGEEPLFYLLAMLQREARQLWQLAAGETVRLNPSDQQAKEQTASRLGLGGLARLWDAMHTAELSVKSGRRSPAQALDALMGDLTLLFAPVPRRSQPR</sequence>
<evidence type="ECO:0000256" key="1">
    <source>
        <dbReference type="ARBA" id="ARBA00012417"/>
    </source>
</evidence>